<comment type="caution">
    <text evidence="1">The sequence shown here is derived from an EMBL/GenBank/DDBJ whole genome shotgun (WGS) entry which is preliminary data.</text>
</comment>
<organism evidence="1">
    <name type="scientific">bioreactor metagenome</name>
    <dbReference type="NCBI Taxonomy" id="1076179"/>
    <lineage>
        <taxon>unclassified sequences</taxon>
        <taxon>metagenomes</taxon>
        <taxon>ecological metagenomes</taxon>
    </lineage>
</organism>
<accession>A0A645EXX4</accession>
<reference evidence="1" key="1">
    <citation type="submission" date="2019-08" db="EMBL/GenBank/DDBJ databases">
        <authorList>
            <person name="Kucharzyk K."/>
            <person name="Murdoch R.W."/>
            <person name="Higgins S."/>
            <person name="Loffler F."/>
        </authorList>
    </citation>
    <scope>NUCLEOTIDE SEQUENCE</scope>
</reference>
<dbReference type="EMBL" id="VSSQ01052844">
    <property type="protein sequence ID" value="MPN06898.1"/>
    <property type="molecule type" value="Genomic_DNA"/>
</dbReference>
<dbReference type="AlphaFoldDB" id="A0A645EXX4"/>
<name>A0A645EXX4_9ZZZZ</name>
<sequence>MEHVGLVYIDVDGIVASKCFIVNIVLNGSDFMVDEQLLPGQVTGKPANPIIHGDDIGIETADQIIQGGQRSDFSAG</sequence>
<protein>
    <submittedName>
        <fullName evidence="1">Uncharacterized protein</fullName>
    </submittedName>
</protein>
<evidence type="ECO:0000313" key="1">
    <source>
        <dbReference type="EMBL" id="MPN06898.1"/>
    </source>
</evidence>
<proteinExistence type="predicted"/>
<gene>
    <name evidence="1" type="ORF">SDC9_154155</name>
</gene>